<feature type="transmembrane region" description="Helical" evidence="9">
    <location>
        <begin position="396"/>
        <end position="413"/>
    </location>
</feature>
<dbReference type="GO" id="GO:0005774">
    <property type="term" value="C:vacuolar membrane"/>
    <property type="evidence" value="ECO:0007669"/>
    <property type="project" value="UniProtKB-SubCell"/>
</dbReference>
<dbReference type="AlphaFoldDB" id="A0A7V5NXA0"/>
<gene>
    <name evidence="11" type="ORF">ENK01_02520</name>
</gene>
<feature type="transmembrane region" description="Helical" evidence="9">
    <location>
        <begin position="330"/>
        <end position="346"/>
    </location>
</feature>
<evidence type="ECO:0000256" key="7">
    <source>
        <dbReference type="ARBA" id="ARBA00023180"/>
    </source>
</evidence>
<evidence type="ECO:0000256" key="8">
    <source>
        <dbReference type="ARBA" id="ARBA00031512"/>
    </source>
</evidence>
<keyword evidence="7" id="KW-0325">Glycoprotein</keyword>
<comment type="caution">
    <text evidence="11">The sequence shown here is derived from an EMBL/GenBank/DDBJ whole genome shotgun (WGS) entry which is preliminary data.</text>
</comment>
<name>A0A7V5NXA0_9PROT</name>
<feature type="transmembrane region" description="Helical" evidence="9">
    <location>
        <begin position="353"/>
        <end position="376"/>
    </location>
</feature>
<evidence type="ECO:0000256" key="4">
    <source>
        <dbReference type="ARBA" id="ARBA00017435"/>
    </source>
</evidence>
<dbReference type="GO" id="GO:0006508">
    <property type="term" value="P:proteolysis"/>
    <property type="evidence" value="ECO:0007669"/>
    <property type="project" value="InterPro"/>
</dbReference>
<keyword evidence="9" id="KW-0472">Membrane</keyword>
<comment type="subcellular location">
    <subcellularLocation>
        <location evidence="2">Vacuole membrane</location>
        <topology evidence="2">Multi-pass membrane protein</topology>
    </subcellularLocation>
</comment>
<feature type="transmembrane region" description="Helical" evidence="9">
    <location>
        <begin position="535"/>
        <end position="557"/>
    </location>
</feature>
<evidence type="ECO:0000256" key="1">
    <source>
        <dbReference type="ARBA" id="ARBA00003273"/>
    </source>
</evidence>
<evidence type="ECO:0000256" key="6">
    <source>
        <dbReference type="ARBA" id="ARBA00022989"/>
    </source>
</evidence>
<protein>
    <recommendedName>
        <fullName evidence="4">Vacuolar membrane protease</fullName>
    </recommendedName>
    <alternativeName>
        <fullName evidence="8">FXNA-related family protease 1</fullName>
    </alternativeName>
</protein>
<dbReference type="Proteomes" id="UP000885806">
    <property type="component" value="Unassembled WGS sequence"/>
</dbReference>
<dbReference type="Pfam" id="PF04389">
    <property type="entry name" value="Peptidase_M28"/>
    <property type="match status" value="1"/>
</dbReference>
<keyword evidence="6 9" id="KW-1133">Transmembrane helix</keyword>
<evidence type="ECO:0000256" key="3">
    <source>
        <dbReference type="ARBA" id="ARBA00010918"/>
    </source>
</evidence>
<dbReference type="SUPFAM" id="SSF53187">
    <property type="entry name" value="Zn-dependent exopeptidases"/>
    <property type="match status" value="1"/>
</dbReference>
<feature type="transmembrane region" description="Helical" evidence="9">
    <location>
        <begin position="508"/>
        <end position="526"/>
    </location>
</feature>
<evidence type="ECO:0000256" key="5">
    <source>
        <dbReference type="ARBA" id="ARBA00022554"/>
    </source>
</evidence>
<feature type="transmembrane region" description="Helical" evidence="9">
    <location>
        <begin position="425"/>
        <end position="446"/>
    </location>
</feature>
<feature type="domain" description="Peptidase M28" evidence="10">
    <location>
        <begin position="105"/>
        <end position="292"/>
    </location>
</feature>
<feature type="non-terminal residue" evidence="11">
    <location>
        <position position="753"/>
    </location>
</feature>
<dbReference type="InterPro" id="IPR007484">
    <property type="entry name" value="Peptidase_M28"/>
</dbReference>
<evidence type="ECO:0000256" key="9">
    <source>
        <dbReference type="SAM" id="Phobius"/>
    </source>
</evidence>
<dbReference type="InterPro" id="IPR045175">
    <property type="entry name" value="M28_fam"/>
</dbReference>
<feature type="transmembrane region" description="Helical" evidence="9">
    <location>
        <begin position="452"/>
        <end position="470"/>
    </location>
</feature>
<reference evidence="11" key="1">
    <citation type="journal article" date="2020" name="mSystems">
        <title>Genome- and Community-Level Interaction Insights into Carbon Utilization and Element Cycling Functions of Hydrothermarchaeota in Hydrothermal Sediment.</title>
        <authorList>
            <person name="Zhou Z."/>
            <person name="Liu Y."/>
            <person name="Xu W."/>
            <person name="Pan J."/>
            <person name="Luo Z.H."/>
            <person name="Li M."/>
        </authorList>
    </citation>
    <scope>NUCLEOTIDE SEQUENCE [LARGE SCALE GENOMIC DNA]</scope>
    <source>
        <strain evidence="11">HyVt-538</strain>
    </source>
</reference>
<feature type="transmembrane region" description="Helical" evidence="9">
    <location>
        <begin position="477"/>
        <end position="496"/>
    </location>
</feature>
<dbReference type="EMBL" id="DROP01000168">
    <property type="protein sequence ID" value="HHI88803.1"/>
    <property type="molecule type" value="Genomic_DNA"/>
</dbReference>
<keyword evidence="5" id="KW-0926">Vacuole</keyword>
<dbReference type="GO" id="GO:0008235">
    <property type="term" value="F:metalloexopeptidase activity"/>
    <property type="evidence" value="ECO:0007669"/>
    <property type="project" value="InterPro"/>
</dbReference>
<sequence length="753" mass="82749">MKTPWTNLLAITALITLFLLGLSSLTHGPVVQDTDIAKDRFSAERALTRLSDWLKDDEPHPSQSALNKTIKAKILRELNDLGYQTEVQSALSCTLHYPGCTNIENILTRLKGSGAGKAILLTTHYDSVPAGPGAADDGAGAAAIVEIADMLKAAPQFKNDIIILITDGEEGGLRGAAAFAKHHTWMKDVGLVVNLEARGASGPSTMFETNEGNLTLIRAFAKTNPRPVANSLSYEIYKRLPNDTDYSIYKPSGVQGLNFAFTGNVFLYHSGRDTVANLDKKSLQHHGQNAWAALKAFGNADLDAINAEKADATYFDVFGRWLIHWPSHNNFYLAWLALIAVLTLLIKARRASVVGSVSSTGFLIALALVLPAIGWALSFPLGRWVDLFYLDHPYPWPGRIALLSGAGFAAWLVTRFVPAPNATNFNTLVGMHAIVLAVISVLVSVFISGASYLVLVPLLAITLGLFIDVLRKSEMLTFAAWLGLISCSYMALYHFIAVEVILSYRQAHLRILPLFILCLALLPFLYQTRQADRRVYFKTGLMLFVPTLLLAGISLFIPGYDETHPRGFNLVYVQDEATGKALWVSETASQQDKAFLKAAGFLPLKPYKNTYRLTGRHSVSKPASNRHLPGVNVNLLDNRVKDGIRTVRLDVQSSLKGYEIGLAFPFDKDGARAPETIRINGQLASDYRRKAAQAKYNHRYWRPLGLRGFGDGVYRIELTGPADRFTEIVFADTKSLKEDELDGMGALRPKDSA</sequence>
<evidence type="ECO:0000256" key="2">
    <source>
        <dbReference type="ARBA" id="ARBA00004128"/>
    </source>
</evidence>
<keyword evidence="9" id="KW-0812">Transmembrane</keyword>
<organism evidence="11">
    <name type="scientific">Hellea balneolensis</name>
    <dbReference type="NCBI Taxonomy" id="287478"/>
    <lineage>
        <taxon>Bacteria</taxon>
        <taxon>Pseudomonadati</taxon>
        <taxon>Pseudomonadota</taxon>
        <taxon>Alphaproteobacteria</taxon>
        <taxon>Maricaulales</taxon>
        <taxon>Robiginitomaculaceae</taxon>
        <taxon>Hellea</taxon>
    </lineage>
</organism>
<accession>A0A7V5NXA0</accession>
<dbReference type="PANTHER" id="PTHR12147:SF58">
    <property type="entry name" value="VACUOLAR MEMBRANE PROTEASE"/>
    <property type="match status" value="1"/>
</dbReference>
<dbReference type="PANTHER" id="PTHR12147">
    <property type="entry name" value="METALLOPEPTIDASE M28 FAMILY MEMBER"/>
    <property type="match status" value="1"/>
</dbReference>
<evidence type="ECO:0000313" key="11">
    <source>
        <dbReference type="EMBL" id="HHI88803.1"/>
    </source>
</evidence>
<comment type="function">
    <text evidence="1">May be involved in vacuolar sorting and osmoregulation.</text>
</comment>
<comment type="similarity">
    <text evidence="3">Belongs to the peptidase M28 family.</text>
</comment>
<proteinExistence type="inferred from homology"/>
<evidence type="ECO:0000259" key="10">
    <source>
        <dbReference type="Pfam" id="PF04389"/>
    </source>
</evidence>
<dbReference type="Gene3D" id="3.40.630.10">
    <property type="entry name" value="Zn peptidases"/>
    <property type="match status" value="1"/>
</dbReference>